<dbReference type="SUPFAM" id="SSF50129">
    <property type="entry name" value="GroES-like"/>
    <property type="match status" value="1"/>
</dbReference>
<dbReference type="InterPro" id="IPR011032">
    <property type="entry name" value="GroES-like_sf"/>
</dbReference>
<dbReference type="Proteomes" id="UP000199415">
    <property type="component" value="Unassembled WGS sequence"/>
</dbReference>
<dbReference type="InterPro" id="IPR036291">
    <property type="entry name" value="NAD(P)-bd_dom_sf"/>
</dbReference>
<dbReference type="SUPFAM" id="SSF51735">
    <property type="entry name" value="NAD(P)-binding Rossmann-fold domains"/>
    <property type="match status" value="1"/>
</dbReference>
<dbReference type="RefSeq" id="WP_090020420.1">
    <property type="nucleotide sequence ID" value="NZ_FNCE01000007.1"/>
</dbReference>
<dbReference type="GO" id="GO:0005829">
    <property type="term" value="C:cytosol"/>
    <property type="evidence" value="ECO:0007669"/>
    <property type="project" value="TreeGrafter"/>
</dbReference>
<dbReference type="FunFam" id="3.40.50.720:FF:000053">
    <property type="entry name" value="Quinone oxidoreductase 1"/>
    <property type="match status" value="1"/>
</dbReference>
<proteinExistence type="predicted"/>
<organism evidence="4 5">
    <name type="scientific">Limimonas halophila</name>
    <dbReference type="NCBI Taxonomy" id="1082479"/>
    <lineage>
        <taxon>Bacteria</taxon>
        <taxon>Pseudomonadati</taxon>
        <taxon>Pseudomonadota</taxon>
        <taxon>Alphaproteobacteria</taxon>
        <taxon>Rhodospirillales</taxon>
        <taxon>Rhodovibrionaceae</taxon>
        <taxon>Limimonas</taxon>
    </lineage>
</organism>
<keyword evidence="2" id="KW-0560">Oxidoreductase</keyword>
<protein>
    <submittedName>
        <fullName evidence="4">NADPH:quinone reductase</fullName>
    </submittedName>
</protein>
<name>A0A1G7SMF1_9PROT</name>
<dbReference type="Gene3D" id="3.40.50.720">
    <property type="entry name" value="NAD(P)-binding Rossmann-like Domain"/>
    <property type="match status" value="1"/>
</dbReference>
<evidence type="ECO:0000313" key="5">
    <source>
        <dbReference type="Proteomes" id="UP000199415"/>
    </source>
</evidence>
<dbReference type="NCBIfam" id="NF008024">
    <property type="entry name" value="PRK10754.1"/>
    <property type="match status" value="1"/>
</dbReference>
<dbReference type="STRING" id="1082479.SAMN05216241_10771"/>
<dbReference type="GO" id="GO:0070402">
    <property type="term" value="F:NADPH binding"/>
    <property type="evidence" value="ECO:0007669"/>
    <property type="project" value="TreeGrafter"/>
</dbReference>
<keyword evidence="5" id="KW-1185">Reference proteome</keyword>
<dbReference type="OrthoDB" id="9805883at2"/>
<dbReference type="InterPro" id="IPR013154">
    <property type="entry name" value="ADH-like_N"/>
</dbReference>
<dbReference type="PANTHER" id="PTHR48106:SF13">
    <property type="entry name" value="QUINONE OXIDOREDUCTASE-RELATED"/>
    <property type="match status" value="1"/>
</dbReference>
<dbReference type="GO" id="GO:0035925">
    <property type="term" value="F:mRNA 3'-UTR AU-rich region binding"/>
    <property type="evidence" value="ECO:0007669"/>
    <property type="project" value="TreeGrafter"/>
</dbReference>
<dbReference type="InterPro" id="IPR047618">
    <property type="entry name" value="QOR-like"/>
</dbReference>
<evidence type="ECO:0000259" key="3">
    <source>
        <dbReference type="SMART" id="SM00829"/>
    </source>
</evidence>
<feature type="domain" description="Enoyl reductase (ER)" evidence="3">
    <location>
        <begin position="12"/>
        <end position="324"/>
    </location>
</feature>
<dbReference type="AlphaFoldDB" id="A0A1G7SMF1"/>
<dbReference type="InterPro" id="IPR013149">
    <property type="entry name" value="ADH-like_C"/>
</dbReference>
<dbReference type="EMBL" id="FNCE01000007">
    <property type="protein sequence ID" value="SDG24277.1"/>
    <property type="molecule type" value="Genomic_DNA"/>
</dbReference>
<dbReference type="PANTHER" id="PTHR48106">
    <property type="entry name" value="QUINONE OXIDOREDUCTASE PIG3-RELATED"/>
    <property type="match status" value="1"/>
</dbReference>
<evidence type="ECO:0000313" key="4">
    <source>
        <dbReference type="EMBL" id="SDG24277.1"/>
    </source>
</evidence>
<evidence type="ECO:0000256" key="2">
    <source>
        <dbReference type="ARBA" id="ARBA00023002"/>
    </source>
</evidence>
<reference evidence="4 5" key="1">
    <citation type="submission" date="2016-10" db="EMBL/GenBank/DDBJ databases">
        <authorList>
            <person name="de Groot N.N."/>
        </authorList>
    </citation>
    <scope>NUCLEOTIDE SEQUENCE [LARGE SCALE GENOMIC DNA]</scope>
    <source>
        <strain evidence="4 5">DSM 25584</strain>
    </source>
</reference>
<dbReference type="Pfam" id="PF00107">
    <property type="entry name" value="ADH_zinc_N"/>
    <property type="match status" value="1"/>
</dbReference>
<keyword evidence="1" id="KW-0521">NADP</keyword>
<accession>A0A1G7SMF1</accession>
<dbReference type="GO" id="GO:0003960">
    <property type="term" value="F:quinone reductase (NADPH) activity"/>
    <property type="evidence" value="ECO:0007669"/>
    <property type="project" value="InterPro"/>
</dbReference>
<gene>
    <name evidence="4" type="ORF">SAMN05216241_10771</name>
</gene>
<dbReference type="Pfam" id="PF08240">
    <property type="entry name" value="ADH_N"/>
    <property type="match status" value="1"/>
</dbReference>
<dbReference type="SMART" id="SM00829">
    <property type="entry name" value="PKS_ER"/>
    <property type="match status" value="1"/>
</dbReference>
<dbReference type="CDD" id="cd05286">
    <property type="entry name" value="QOR2"/>
    <property type="match status" value="1"/>
</dbReference>
<sequence length="326" mass="34572">MTHHAVRIHQHGGPEALSYEAVDVPDPGAGEVRLAQTAVGLNYIDVYHRTGLYPVPGLPCTLGMEAAGTVAAVGPDVTDVCPGDRVAYAAPPLGAYADARIMPADRVVPLPTGISDRQAAAMMLQGMTVEYLIRRVFPVQPGMPVLFHAAAGGVGLIACQWLNAIGATVIGTVGSRDKADTARAHGCHHPIVYTEEDFTERVREITGGEGVPVVYDGVGAATWDGSLACLRRRGMMVSFGNASGAVTEFNPGELAKRGSLFLTRPTLMDYTADRQDLLDSANALFEVVQRGDVVVEINQTYSLSEAAQAHRDLEARRTTGSTILLP</sequence>
<evidence type="ECO:0000256" key="1">
    <source>
        <dbReference type="ARBA" id="ARBA00022857"/>
    </source>
</evidence>
<dbReference type="InterPro" id="IPR020843">
    <property type="entry name" value="ER"/>
</dbReference>
<dbReference type="Gene3D" id="3.90.180.10">
    <property type="entry name" value="Medium-chain alcohol dehydrogenases, catalytic domain"/>
    <property type="match status" value="1"/>
</dbReference>